<sequence>MAHKKGASSSRNGRDSNAQRLGVKRFGGQLVSAGEILVRQRGTKFHPGEGVGRGKDDTLFALTAGAVEFGTRRGRKTVNIVAEVLAAPVAVAEEPAQV</sequence>
<dbReference type="NCBIfam" id="TIGR00062">
    <property type="entry name" value="L27"/>
    <property type="match status" value="1"/>
</dbReference>
<keyword evidence="2 5" id="KW-0689">Ribosomal protein</keyword>
<dbReference type="PRINTS" id="PR00063">
    <property type="entry name" value="RIBOSOMALL27"/>
</dbReference>
<dbReference type="AlphaFoldDB" id="A0A917SKQ6"/>
<reference evidence="7" key="1">
    <citation type="journal article" date="2014" name="Int. J. Syst. Evol. Microbiol.">
        <title>Complete genome sequence of Corynebacterium casei LMG S-19264T (=DSM 44701T), isolated from a smear-ripened cheese.</title>
        <authorList>
            <consortium name="US DOE Joint Genome Institute (JGI-PGF)"/>
            <person name="Walter F."/>
            <person name="Albersmeier A."/>
            <person name="Kalinowski J."/>
            <person name="Ruckert C."/>
        </authorList>
    </citation>
    <scope>NUCLEOTIDE SEQUENCE</scope>
    <source>
        <strain evidence="7">CGMCC 4.7308</strain>
    </source>
</reference>
<dbReference type="Pfam" id="PF01016">
    <property type="entry name" value="Ribosomal_L27"/>
    <property type="match status" value="1"/>
</dbReference>
<dbReference type="SUPFAM" id="SSF110324">
    <property type="entry name" value="Ribosomal L27 protein-like"/>
    <property type="match status" value="1"/>
</dbReference>
<dbReference type="Gene3D" id="2.40.50.100">
    <property type="match status" value="1"/>
</dbReference>
<dbReference type="RefSeq" id="WP_188939536.1">
    <property type="nucleotide sequence ID" value="NZ_BMNA01000001.1"/>
</dbReference>
<evidence type="ECO:0000256" key="6">
    <source>
        <dbReference type="SAM" id="MobiDB-lite"/>
    </source>
</evidence>
<gene>
    <name evidence="5 7" type="primary">rpmA</name>
    <name evidence="7" type="ORF">GCM10011594_00470</name>
</gene>
<dbReference type="PANTHER" id="PTHR15893:SF0">
    <property type="entry name" value="LARGE RIBOSOMAL SUBUNIT PROTEIN BL27M"/>
    <property type="match status" value="1"/>
</dbReference>
<keyword evidence="3 5" id="KW-0687">Ribonucleoprotein</keyword>
<organism evidence="7 8">
    <name type="scientific">Nakamurella endophytica</name>
    <dbReference type="NCBI Taxonomy" id="1748367"/>
    <lineage>
        <taxon>Bacteria</taxon>
        <taxon>Bacillati</taxon>
        <taxon>Actinomycetota</taxon>
        <taxon>Actinomycetes</taxon>
        <taxon>Nakamurellales</taxon>
        <taxon>Nakamurellaceae</taxon>
        <taxon>Nakamurella</taxon>
    </lineage>
</organism>
<dbReference type="HAMAP" id="MF_00539">
    <property type="entry name" value="Ribosomal_bL27"/>
    <property type="match status" value="1"/>
</dbReference>
<dbReference type="PANTHER" id="PTHR15893">
    <property type="entry name" value="RIBOSOMAL PROTEIN L27"/>
    <property type="match status" value="1"/>
</dbReference>
<evidence type="ECO:0000313" key="8">
    <source>
        <dbReference type="Proteomes" id="UP000655208"/>
    </source>
</evidence>
<dbReference type="PROSITE" id="PS00831">
    <property type="entry name" value="RIBOSOMAL_L27"/>
    <property type="match status" value="1"/>
</dbReference>
<dbReference type="FunFam" id="2.40.50.100:FF:000020">
    <property type="entry name" value="50S ribosomal protein L27"/>
    <property type="match status" value="1"/>
</dbReference>
<dbReference type="GO" id="GO:0006412">
    <property type="term" value="P:translation"/>
    <property type="evidence" value="ECO:0007669"/>
    <property type="project" value="UniProtKB-UniRule"/>
</dbReference>
<dbReference type="GO" id="GO:0003735">
    <property type="term" value="F:structural constituent of ribosome"/>
    <property type="evidence" value="ECO:0007669"/>
    <property type="project" value="InterPro"/>
</dbReference>
<comment type="similarity">
    <text evidence="1 5">Belongs to the bacterial ribosomal protein bL27 family.</text>
</comment>
<evidence type="ECO:0000256" key="1">
    <source>
        <dbReference type="ARBA" id="ARBA00010797"/>
    </source>
</evidence>
<evidence type="ECO:0000256" key="4">
    <source>
        <dbReference type="ARBA" id="ARBA00035175"/>
    </source>
</evidence>
<evidence type="ECO:0000313" key="7">
    <source>
        <dbReference type="EMBL" id="GGL84792.1"/>
    </source>
</evidence>
<keyword evidence="8" id="KW-1185">Reference proteome</keyword>
<reference evidence="7" key="2">
    <citation type="submission" date="2020-09" db="EMBL/GenBank/DDBJ databases">
        <authorList>
            <person name="Sun Q."/>
            <person name="Zhou Y."/>
        </authorList>
    </citation>
    <scope>NUCLEOTIDE SEQUENCE</scope>
    <source>
        <strain evidence="7">CGMCC 4.7308</strain>
    </source>
</reference>
<dbReference type="InterPro" id="IPR001684">
    <property type="entry name" value="Ribosomal_bL27"/>
</dbReference>
<protein>
    <recommendedName>
        <fullName evidence="4 5">Large ribosomal subunit protein bL27</fullName>
    </recommendedName>
</protein>
<evidence type="ECO:0000256" key="2">
    <source>
        <dbReference type="ARBA" id="ARBA00022980"/>
    </source>
</evidence>
<dbReference type="Proteomes" id="UP000655208">
    <property type="component" value="Unassembled WGS sequence"/>
</dbReference>
<feature type="compositionally biased region" description="Polar residues" evidence="6">
    <location>
        <begin position="7"/>
        <end position="19"/>
    </location>
</feature>
<accession>A0A917SKQ6</accession>
<feature type="region of interest" description="Disordered" evidence="6">
    <location>
        <begin position="1"/>
        <end position="21"/>
    </location>
</feature>
<comment type="caution">
    <text evidence="7">The sequence shown here is derived from an EMBL/GenBank/DDBJ whole genome shotgun (WGS) entry which is preliminary data.</text>
</comment>
<dbReference type="InterPro" id="IPR018261">
    <property type="entry name" value="Ribosomal_bL27_CS"/>
</dbReference>
<dbReference type="EMBL" id="BMNA01000001">
    <property type="protein sequence ID" value="GGL84792.1"/>
    <property type="molecule type" value="Genomic_DNA"/>
</dbReference>
<evidence type="ECO:0000256" key="5">
    <source>
        <dbReference type="HAMAP-Rule" id="MF_00539"/>
    </source>
</evidence>
<dbReference type="GO" id="GO:0022625">
    <property type="term" value="C:cytosolic large ribosomal subunit"/>
    <property type="evidence" value="ECO:0007669"/>
    <property type="project" value="TreeGrafter"/>
</dbReference>
<evidence type="ECO:0000256" key="3">
    <source>
        <dbReference type="ARBA" id="ARBA00023274"/>
    </source>
</evidence>
<name>A0A917SKQ6_9ACTN</name>
<proteinExistence type="inferred from homology"/>